<feature type="domain" description="EXS" evidence="7">
    <location>
        <begin position="223"/>
        <end position="479"/>
    </location>
</feature>
<evidence type="ECO:0000256" key="1">
    <source>
        <dbReference type="ARBA" id="ARBA00004141"/>
    </source>
</evidence>
<dbReference type="STRING" id="1220162.K1VHT3"/>
<dbReference type="GO" id="GO:0016020">
    <property type="term" value="C:membrane"/>
    <property type="evidence" value="ECO:0007669"/>
    <property type="project" value="UniProtKB-SubCell"/>
</dbReference>
<proteinExistence type="predicted"/>
<keyword evidence="2 6" id="KW-0812">Transmembrane</keyword>
<feature type="transmembrane region" description="Helical" evidence="6">
    <location>
        <begin position="138"/>
        <end position="157"/>
    </location>
</feature>
<reference evidence="8 9" key="1">
    <citation type="journal article" date="2012" name="Eukaryot. Cell">
        <title>Genome sequence of the Trichosporon asahii environmental strain CBS 8904.</title>
        <authorList>
            <person name="Yang R.Y."/>
            <person name="Li H.T."/>
            <person name="Zhu H."/>
            <person name="Zhou G.P."/>
            <person name="Wang M."/>
            <person name="Wang L."/>
        </authorList>
    </citation>
    <scope>NUCLEOTIDE SEQUENCE [LARGE SCALE GENOMIC DNA]</scope>
    <source>
        <strain evidence="8 9">CBS 8904</strain>
    </source>
</reference>
<comment type="caution">
    <text evidence="8">The sequence shown here is derived from an EMBL/GenBank/DDBJ whole genome shotgun (WGS) entry which is preliminary data.</text>
</comment>
<feature type="region of interest" description="Disordered" evidence="5">
    <location>
        <begin position="77"/>
        <end position="96"/>
    </location>
</feature>
<dbReference type="InterPro" id="IPR004342">
    <property type="entry name" value="EXS_C"/>
</dbReference>
<sequence>MDIDTPPPDLSPLPLPEFSASFPLPFRVLFLIGFAILLWAVNLHVLSALGLDVSWVLDIRDGDDGDYNVDLDTPLPMTTPDASRSASPAHMGPVSRPESTKLYGPVYRLFLLYTLWVGGGWLLFRFITGDDTSAMERWRGLIAAIALVPTLLSLTPWRGPAYRERKALRRSMWRCLLPPANSPIFFCDVIFADILTSFAKVLGDFIVSAGQVLFGGVSHGREAPAGLAKWVTLAMVCLPYVIRFRQCVVELYHSDWKSLRPLANACKYASAFPVIFLSAAQKIVVQDVAAAKGITEAQLNQSGDRWFGEHRLWRLWLLAVIVNSMFSFYWDVEKDWGLSLLELETWAPSSILNRLKKLVSREPERYDRSPGPRGSTNTPPEHWGLRPVLLLPDAGVYYLFTLIDVVLRFTWSLELSSHLHTISDLESGVFLMEALELVRRWMWVFIRVEWEAVRMGEAARFRGTLQDTELEGPSRLLFEQKPEVHNDD</sequence>
<protein>
    <submittedName>
        <fullName evidence="8">Protein-ER retention-related protein</fullName>
    </submittedName>
</protein>
<evidence type="ECO:0000256" key="4">
    <source>
        <dbReference type="ARBA" id="ARBA00023136"/>
    </source>
</evidence>
<dbReference type="FunCoup" id="K1VHT3">
    <property type="interactions" value="182"/>
</dbReference>
<dbReference type="Proteomes" id="UP000006757">
    <property type="component" value="Unassembled WGS sequence"/>
</dbReference>
<comment type="subcellular location">
    <subcellularLocation>
        <location evidence="1">Membrane</location>
        <topology evidence="1">Multi-pass membrane protein</topology>
    </subcellularLocation>
</comment>
<dbReference type="AlphaFoldDB" id="K1VHT3"/>
<dbReference type="OrthoDB" id="2159384at2759"/>
<dbReference type="GO" id="GO:0005737">
    <property type="term" value="C:cytoplasm"/>
    <property type="evidence" value="ECO:0007669"/>
    <property type="project" value="TreeGrafter"/>
</dbReference>
<keyword evidence="4 6" id="KW-0472">Membrane</keyword>
<dbReference type="eggNOG" id="KOG1162">
    <property type="taxonomic scope" value="Eukaryota"/>
</dbReference>
<dbReference type="HOGENOM" id="CLU_024081_2_1_1"/>
<keyword evidence="3 6" id="KW-1133">Transmembrane helix</keyword>
<evidence type="ECO:0000313" key="8">
    <source>
        <dbReference type="EMBL" id="EKD00416.1"/>
    </source>
</evidence>
<accession>K1VHT3</accession>
<keyword evidence="9" id="KW-1185">Reference proteome</keyword>
<evidence type="ECO:0000313" key="9">
    <source>
        <dbReference type="Proteomes" id="UP000006757"/>
    </source>
</evidence>
<feature type="transmembrane region" description="Helical" evidence="6">
    <location>
        <begin position="20"/>
        <end position="41"/>
    </location>
</feature>
<evidence type="ECO:0000256" key="6">
    <source>
        <dbReference type="SAM" id="Phobius"/>
    </source>
</evidence>
<dbReference type="EMBL" id="AMBO01000341">
    <property type="protein sequence ID" value="EKD00416.1"/>
    <property type="molecule type" value="Genomic_DNA"/>
</dbReference>
<dbReference type="PROSITE" id="PS51380">
    <property type="entry name" value="EXS"/>
    <property type="match status" value="1"/>
</dbReference>
<evidence type="ECO:0000256" key="5">
    <source>
        <dbReference type="SAM" id="MobiDB-lite"/>
    </source>
</evidence>
<organism evidence="8 9">
    <name type="scientific">Trichosporon asahii var. asahii (strain CBS 8904)</name>
    <name type="common">Yeast</name>
    <dbReference type="NCBI Taxonomy" id="1220162"/>
    <lineage>
        <taxon>Eukaryota</taxon>
        <taxon>Fungi</taxon>
        <taxon>Dikarya</taxon>
        <taxon>Basidiomycota</taxon>
        <taxon>Agaricomycotina</taxon>
        <taxon>Tremellomycetes</taxon>
        <taxon>Trichosporonales</taxon>
        <taxon>Trichosporonaceae</taxon>
        <taxon>Trichosporon</taxon>
    </lineage>
</organism>
<dbReference type="Pfam" id="PF03124">
    <property type="entry name" value="EXS"/>
    <property type="match status" value="1"/>
</dbReference>
<evidence type="ECO:0000256" key="2">
    <source>
        <dbReference type="ARBA" id="ARBA00022692"/>
    </source>
</evidence>
<dbReference type="InParanoid" id="K1VHT3"/>
<feature type="transmembrane region" description="Helical" evidence="6">
    <location>
        <begin position="106"/>
        <end position="126"/>
    </location>
</feature>
<name>K1VHT3_TRIAC</name>
<evidence type="ECO:0000259" key="7">
    <source>
        <dbReference type="PROSITE" id="PS51380"/>
    </source>
</evidence>
<dbReference type="PANTHER" id="PTHR10783">
    <property type="entry name" value="XENOTROPIC AND POLYTROPIC RETROVIRUS RECEPTOR 1-RELATED"/>
    <property type="match status" value="1"/>
</dbReference>
<evidence type="ECO:0000256" key="3">
    <source>
        <dbReference type="ARBA" id="ARBA00022989"/>
    </source>
</evidence>
<gene>
    <name evidence="8" type="ORF">A1Q2_05253</name>
</gene>
<dbReference type="PANTHER" id="PTHR10783:SF46">
    <property type="entry name" value="PROTEIN ERD1 HOMOLOG 2"/>
    <property type="match status" value="1"/>
</dbReference>
<dbReference type="OMA" id="HHTWWNG"/>